<dbReference type="InterPro" id="IPR032675">
    <property type="entry name" value="LRR_dom_sf"/>
</dbReference>
<reference evidence="4" key="1">
    <citation type="journal article" date="2012" name="Science">
        <title>The Paleozoic origin of enzymatic lignin decomposition reconstructed from 31 fungal genomes.</title>
        <authorList>
            <person name="Floudas D."/>
            <person name="Binder M."/>
            <person name="Riley R."/>
            <person name="Barry K."/>
            <person name="Blanchette R.A."/>
            <person name="Henrissat B."/>
            <person name="Martinez A.T."/>
            <person name="Otillar R."/>
            <person name="Spatafora J.W."/>
            <person name="Yadav J.S."/>
            <person name="Aerts A."/>
            <person name="Benoit I."/>
            <person name="Boyd A."/>
            <person name="Carlson A."/>
            <person name="Copeland A."/>
            <person name="Coutinho P.M."/>
            <person name="de Vries R.P."/>
            <person name="Ferreira P."/>
            <person name="Findley K."/>
            <person name="Foster B."/>
            <person name="Gaskell J."/>
            <person name="Glotzer D."/>
            <person name="Gorecki P."/>
            <person name="Heitman J."/>
            <person name="Hesse C."/>
            <person name="Hori C."/>
            <person name="Igarashi K."/>
            <person name="Jurgens J.A."/>
            <person name="Kallen N."/>
            <person name="Kersten P."/>
            <person name="Kohler A."/>
            <person name="Kuees U."/>
            <person name="Kumar T.K.A."/>
            <person name="Kuo A."/>
            <person name="LaButti K."/>
            <person name="Larrondo L.F."/>
            <person name="Lindquist E."/>
            <person name="Ling A."/>
            <person name="Lombard V."/>
            <person name="Lucas S."/>
            <person name="Lundell T."/>
            <person name="Martin R."/>
            <person name="McLaughlin D.J."/>
            <person name="Morgenstern I."/>
            <person name="Morin E."/>
            <person name="Murat C."/>
            <person name="Nagy L.G."/>
            <person name="Nolan M."/>
            <person name="Ohm R.A."/>
            <person name="Patyshakuliyeva A."/>
            <person name="Rokas A."/>
            <person name="Ruiz-Duenas F.J."/>
            <person name="Sabat G."/>
            <person name="Salamov A."/>
            <person name="Samejima M."/>
            <person name="Schmutz J."/>
            <person name="Slot J.C."/>
            <person name="St John F."/>
            <person name="Stenlid J."/>
            <person name="Sun H."/>
            <person name="Sun S."/>
            <person name="Syed K."/>
            <person name="Tsang A."/>
            <person name="Wiebenga A."/>
            <person name="Young D."/>
            <person name="Pisabarro A."/>
            <person name="Eastwood D.C."/>
            <person name="Martin F."/>
            <person name="Cullen D."/>
            <person name="Grigoriev I.V."/>
            <person name="Hibbett D.S."/>
        </authorList>
    </citation>
    <scope>NUCLEOTIDE SEQUENCE [LARGE SCALE GENOMIC DNA]</scope>
    <source>
        <strain evidence="4">RWD-64-598 SS2</strain>
    </source>
</reference>
<dbReference type="Gene3D" id="3.80.10.10">
    <property type="entry name" value="Ribonuclease Inhibitor"/>
    <property type="match status" value="1"/>
</dbReference>
<protein>
    <recommendedName>
        <fullName evidence="2">F-box domain-containing protein</fullName>
    </recommendedName>
</protein>
<dbReference type="SUPFAM" id="SSF52047">
    <property type="entry name" value="RNI-like"/>
    <property type="match status" value="1"/>
</dbReference>
<dbReference type="GeneID" id="19202972"/>
<feature type="region of interest" description="Disordered" evidence="1">
    <location>
        <begin position="354"/>
        <end position="430"/>
    </location>
</feature>
<dbReference type="InterPro" id="IPR001810">
    <property type="entry name" value="F-box_dom"/>
</dbReference>
<evidence type="ECO:0000313" key="4">
    <source>
        <dbReference type="Proteomes" id="UP000053558"/>
    </source>
</evidence>
<dbReference type="OMA" id="HIERWED"/>
<dbReference type="KEGG" id="cput:CONPUDRAFT_152261"/>
<organism evidence="3 4">
    <name type="scientific">Coniophora puteana (strain RWD-64-598)</name>
    <name type="common">Brown rot fungus</name>
    <dbReference type="NCBI Taxonomy" id="741705"/>
    <lineage>
        <taxon>Eukaryota</taxon>
        <taxon>Fungi</taxon>
        <taxon>Dikarya</taxon>
        <taxon>Basidiomycota</taxon>
        <taxon>Agaricomycotina</taxon>
        <taxon>Agaricomycetes</taxon>
        <taxon>Agaricomycetidae</taxon>
        <taxon>Boletales</taxon>
        <taxon>Coniophorineae</taxon>
        <taxon>Coniophoraceae</taxon>
        <taxon>Coniophora</taxon>
    </lineage>
</organism>
<comment type="caution">
    <text evidence="3">The sequence shown here is derived from an EMBL/GenBank/DDBJ whole genome shotgun (WGS) entry which is preliminary data.</text>
</comment>
<keyword evidence="4" id="KW-1185">Reference proteome</keyword>
<gene>
    <name evidence="3" type="ORF">CONPUDRAFT_152261</name>
</gene>
<evidence type="ECO:0000259" key="2">
    <source>
        <dbReference type="Pfam" id="PF12937"/>
    </source>
</evidence>
<proteinExistence type="predicted"/>
<evidence type="ECO:0000256" key="1">
    <source>
        <dbReference type="SAM" id="MobiDB-lite"/>
    </source>
</evidence>
<accession>A0A5M3MW62</accession>
<name>A0A5M3MW62_CONPW</name>
<feature type="domain" description="F-box" evidence="2">
    <location>
        <begin position="47"/>
        <end position="109"/>
    </location>
</feature>
<dbReference type="Gene3D" id="1.20.1280.50">
    <property type="match status" value="1"/>
</dbReference>
<feature type="compositionally biased region" description="Low complexity" evidence="1">
    <location>
        <begin position="408"/>
        <end position="417"/>
    </location>
</feature>
<evidence type="ECO:0000313" key="3">
    <source>
        <dbReference type="EMBL" id="EIW83227.1"/>
    </source>
</evidence>
<dbReference type="AlphaFoldDB" id="A0A5M3MW62"/>
<dbReference type="Pfam" id="PF12937">
    <property type="entry name" value="F-box-like"/>
    <property type="match status" value="1"/>
</dbReference>
<dbReference type="Proteomes" id="UP000053558">
    <property type="component" value="Unassembled WGS sequence"/>
</dbReference>
<dbReference type="RefSeq" id="XP_007767043.1">
    <property type="nucleotide sequence ID" value="XM_007768853.1"/>
</dbReference>
<dbReference type="OrthoDB" id="2692326at2759"/>
<dbReference type="EMBL" id="JH711576">
    <property type="protein sequence ID" value="EIW83227.1"/>
    <property type="molecule type" value="Genomic_DNA"/>
</dbReference>
<sequence length="631" mass="68661">MEEGPPTFDYSQRSLATRSIEDIDTELAMLTSYASVLRNRRNSLVAISKLPSEILAAIFQACADTSHGSARYSPVHVCSSPCLSWISATYVCRFWRSVALDHPTLWSQLPCFHRRWTNEFLMRAKSAPLIIRAAASASASVLWGPSGSVKTALAHIAQTRELTLMVPSKELLEQLLNNVRAAAPTLESLLLKSSHNGFHVSNYAYHVPMQLFLGATPRLRRLSLYKCNIDWNSPLLTNLTHLCISDIAPALRPSIDALAETLSRMPALEDLILEDFLSQVSPPTSPPQNHTRAISVKLPRLSRLHIHGSVTDAASVFSILRLTQPLEHLSLHCTHVGSPKQDFAALQPIIATLNHDSDTHPSESHSQTSPPPSPYSHSPSRLSFGSTSQRCTRLIYTSWPPSSPNPDPSSDLNSNSPNHPPTTSAIPPVLTLPTDSALLRLTYDSPPSTAPELIAAAASAVDLGAVTHAELSGNGDGGGGGLPGPCYAPLLVRLHSLETLRASHVDVETLTLPLLPRAAADDPTIDGLNENDGNSNGDMVIAAPSLRKLSLSRVYFGAESGLNIGDMPALAACIAQRRQYNSLLDKLELRKCWNFAMYDWASLKGLVVDLDWDHIERWEDEVTVISDSSDE</sequence>